<dbReference type="InterPro" id="IPR050640">
    <property type="entry name" value="Bact_2-comp_sensor_kinase"/>
</dbReference>
<organism evidence="3 4">
    <name type="scientific">Granulicella arctica</name>
    <dbReference type="NCBI Taxonomy" id="940613"/>
    <lineage>
        <taxon>Bacteria</taxon>
        <taxon>Pseudomonadati</taxon>
        <taxon>Acidobacteriota</taxon>
        <taxon>Terriglobia</taxon>
        <taxon>Terriglobales</taxon>
        <taxon>Acidobacteriaceae</taxon>
        <taxon>Granulicella</taxon>
    </lineage>
</organism>
<evidence type="ECO:0000259" key="2">
    <source>
        <dbReference type="PROSITE" id="PS50174"/>
    </source>
</evidence>
<reference evidence="3 4" key="1">
    <citation type="submission" date="2020-07" db="EMBL/GenBank/DDBJ databases">
        <title>Genomic Encyclopedia of Type Strains, Phase IV (KMG-V): Genome sequencing to study the core and pangenomes of soil and plant-associated prokaryotes.</title>
        <authorList>
            <person name="Whitman W."/>
        </authorList>
    </citation>
    <scope>NUCLEOTIDE SEQUENCE [LARGE SCALE GENOMIC DNA]</scope>
    <source>
        <strain evidence="3 4">X4EP2</strain>
    </source>
</reference>
<dbReference type="PANTHER" id="PTHR34220">
    <property type="entry name" value="SENSOR HISTIDINE KINASE YPDA"/>
    <property type="match status" value="1"/>
</dbReference>
<dbReference type="Gene3D" id="3.30.565.10">
    <property type="entry name" value="Histidine kinase-like ATPase, C-terminal domain"/>
    <property type="match status" value="1"/>
</dbReference>
<keyword evidence="4" id="KW-1185">Reference proteome</keyword>
<dbReference type="EMBL" id="JACCCW010000002">
    <property type="protein sequence ID" value="NYF79937.1"/>
    <property type="molecule type" value="Genomic_DNA"/>
</dbReference>
<accession>A0A7Y9PHJ9</accession>
<sequence>MRTNSQHGTAFDTKIRGRLWWLLTFLGFTAFGLLSFEYRYLDDLARAHPHTFAIHMFEEMSGAYVAMLIYPFLVWGVRRTRIRRTNWWRMLPLNLLFLVILSICDTTLMSLTRSLLAPLLGLGRYDYGNMFYRYPMEFAKHVPLYWTAVAAIYVVDAYQDARNRQLRTADLEARLAEARLQNLRLQLQPHFLFNALNTISSVMYEDVERADNMLARLGDLLRRTLNAAEAQEISLQEELGLVESYLAIMQERFGEDLQIAFEIDPELMQALVPQLVLQPLVENSLRYGRDLVTSKVTLRISASRSSTGVLLQVRDGGPGIVGLEANGWRKGIGIGNTEQRLLALYGEAEPLLLENTNGLTVSIRIPLRWGSARI</sequence>
<protein>
    <recommendedName>
        <fullName evidence="2">G-patch domain-containing protein</fullName>
    </recommendedName>
</protein>
<feature type="transmembrane region" description="Helical" evidence="1">
    <location>
        <begin position="90"/>
        <end position="111"/>
    </location>
</feature>
<dbReference type="GO" id="GO:0000155">
    <property type="term" value="F:phosphorelay sensor kinase activity"/>
    <property type="evidence" value="ECO:0007669"/>
    <property type="project" value="InterPro"/>
</dbReference>
<comment type="caution">
    <text evidence="3">The sequence shown here is derived from an EMBL/GenBank/DDBJ whole genome shotgun (WGS) entry which is preliminary data.</text>
</comment>
<dbReference type="GO" id="GO:0003676">
    <property type="term" value="F:nucleic acid binding"/>
    <property type="evidence" value="ECO:0007669"/>
    <property type="project" value="InterPro"/>
</dbReference>
<feature type="domain" description="G-patch" evidence="2">
    <location>
        <begin position="315"/>
        <end position="351"/>
    </location>
</feature>
<dbReference type="Proteomes" id="UP000589520">
    <property type="component" value="Unassembled WGS sequence"/>
</dbReference>
<feature type="transmembrane region" description="Helical" evidence="1">
    <location>
        <begin position="20"/>
        <end position="41"/>
    </location>
</feature>
<keyword evidence="1" id="KW-1133">Transmembrane helix</keyword>
<dbReference type="PANTHER" id="PTHR34220:SF9">
    <property type="entry name" value="SIGNAL TRANSDUCTION HISTIDINE KINASE INTERNAL REGION DOMAIN-CONTAINING PROTEIN"/>
    <property type="match status" value="1"/>
</dbReference>
<dbReference type="InterPro" id="IPR036890">
    <property type="entry name" value="HATPase_C_sf"/>
</dbReference>
<evidence type="ECO:0000313" key="4">
    <source>
        <dbReference type="Proteomes" id="UP000589520"/>
    </source>
</evidence>
<dbReference type="AlphaFoldDB" id="A0A7Y9PHJ9"/>
<dbReference type="RefSeq" id="WP_179490931.1">
    <property type="nucleotide sequence ID" value="NZ_JACCCW010000002.1"/>
</dbReference>
<dbReference type="InterPro" id="IPR000467">
    <property type="entry name" value="G_patch_dom"/>
</dbReference>
<keyword evidence="1" id="KW-0472">Membrane</keyword>
<dbReference type="PROSITE" id="PS50174">
    <property type="entry name" value="G_PATCH"/>
    <property type="match status" value="1"/>
</dbReference>
<feature type="transmembrane region" description="Helical" evidence="1">
    <location>
        <begin position="61"/>
        <end position="78"/>
    </location>
</feature>
<proteinExistence type="predicted"/>
<dbReference type="Pfam" id="PF06580">
    <property type="entry name" value="His_kinase"/>
    <property type="match status" value="1"/>
</dbReference>
<gene>
    <name evidence="3" type="ORF">HDF17_002257</name>
</gene>
<dbReference type="SUPFAM" id="SSF55874">
    <property type="entry name" value="ATPase domain of HSP90 chaperone/DNA topoisomerase II/histidine kinase"/>
    <property type="match status" value="1"/>
</dbReference>
<dbReference type="GO" id="GO:0016020">
    <property type="term" value="C:membrane"/>
    <property type="evidence" value="ECO:0007669"/>
    <property type="project" value="InterPro"/>
</dbReference>
<evidence type="ECO:0000256" key="1">
    <source>
        <dbReference type="SAM" id="Phobius"/>
    </source>
</evidence>
<keyword evidence="1" id="KW-0812">Transmembrane</keyword>
<evidence type="ECO:0000313" key="3">
    <source>
        <dbReference type="EMBL" id="NYF79937.1"/>
    </source>
</evidence>
<name>A0A7Y9PHJ9_9BACT</name>
<dbReference type="InterPro" id="IPR010559">
    <property type="entry name" value="Sig_transdc_His_kin_internal"/>
</dbReference>